<dbReference type="Proteomes" id="UP000003781">
    <property type="component" value="Unassembled WGS sequence"/>
</dbReference>
<dbReference type="EMBL" id="AAXW01000002">
    <property type="protein sequence ID" value="EAZ93437.1"/>
    <property type="molecule type" value="Genomic_DNA"/>
</dbReference>
<protein>
    <submittedName>
        <fullName evidence="1">Uncharacterized protein</fullName>
    </submittedName>
</protein>
<gene>
    <name evidence="1" type="ORF">CY0110_16617</name>
</gene>
<evidence type="ECO:0000313" key="2">
    <source>
        <dbReference type="Proteomes" id="UP000003781"/>
    </source>
</evidence>
<proteinExistence type="predicted"/>
<dbReference type="AlphaFoldDB" id="A3II05"/>
<sequence length="27" mass="2945">MTLVEGAKPASFPDKIARFIIIKGLDL</sequence>
<comment type="caution">
    <text evidence="1">The sequence shown here is derived from an EMBL/GenBank/DDBJ whole genome shotgun (WGS) entry which is preliminary data.</text>
</comment>
<organism evidence="1 2">
    <name type="scientific">Crocosphaera chwakensis CCY0110</name>
    <dbReference type="NCBI Taxonomy" id="391612"/>
    <lineage>
        <taxon>Bacteria</taxon>
        <taxon>Bacillati</taxon>
        <taxon>Cyanobacteriota</taxon>
        <taxon>Cyanophyceae</taxon>
        <taxon>Oscillatoriophycideae</taxon>
        <taxon>Chroococcales</taxon>
        <taxon>Aphanothecaceae</taxon>
        <taxon>Crocosphaera</taxon>
        <taxon>Crocosphaera chwakensis</taxon>
    </lineage>
</organism>
<name>A3II05_9CHRO</name>
<accession>A3II05</accession>
<reference evidence="1 2" key="1">
    <citation type="submission" date="2007-03" db="EMBL/GenBank/DDBJ databases">
        <authorList>
            <person name="Stal L."/>
            <person name="Ferriera S."/>
            <person name="Johnson J."/>
            <person name="Kravitz S."/>
            <person name="Beeson K."/>
            <person name="Sutton G."/>
            <person name="Rogers Y.-H."/>
            <person name="Friedman R."/>
            <person name="Frazier M."/>
            <person name="Venter J.C."/>
        </authorList>
    </citation>
    <scope>NUCLEOTIDE SEQUENCE [LARGE SCALE GENOMIC DNA]</scope>
    <source>
        <strain evidence="1 2">CCY0110</strain>
    </source>
</reference>
<keyword evidence="2" id="KW-1185">Reference proteome</keyword>
<evidence type="ECO:0000313" key="1">
    <source>
        <dbReference type="EMBL" id="EAZ93437.1"/>
    </source>
</evidence>